<dbReference type="PANTHER" id="PTHR43827">
    <property type="entry name" value="2,5-DIKETO-D-GLUCONIC ACID REDUCTASE"/>
    <property type="match status" value="1"/>
</dbReference>
<feature type="binding site" evidence="5">
    <location>
        <position position="116"/>
    </location>
    <ligand>
        <name>substrate</name>
    </ligand>
</feature>
<dbReference type="OrthoDB" id="416253at2759"/>
<dbReference type="InterPro" id="IPR020471">
    <property type="entry name" value="AKR"/>
</dbReference>
<dbReference type="AlphaFoldDB" id="A0A9P4TWK1"/>
<keyword evidence="3" id="KW-0560">Oxidoreductase</keyword>
<protein>
    <submittedName>
        <fullName evidence="8">Aldo/keto reductase</fullName>
    </submittedName>
</protein>
<sequence>MSEVKIPTLSLNDGNSIPRIGFGTGTVLSDRRERDSVNRTLVDTIKNAISSGLRHIDGAESYGNEGEFGVAVKESGLPRDQFFVTTKVKNIGELPGAIDGSLKRLDMDYVDLYLIHHPYGAADSAELQTAWKAMESIKSSGKAKSIGVSNYLRKHMDTILEIATIVPAINQIEFHPYLQREPGYISWLQEKGIVVTSYGGLTPLVKGKGGPLDGPIANIAAQHGISENAVLIQWQIQQNVVPITTSTKAGRLVEYLSAFKLELDPKEIEEITNIGRTHHLRAFIVDRFDKGDRS</sequence>
<dbReference type="Gene3D" id="3.20.20.100">
    <property type="entry name" value="NADP-dependent oxidoreductase domain"/>
    <property type="match status" value="1"/>
</dbReference>
<dbReference type="Proteomes" id="UP000800235">
    <property type="component" value="Unassembled WGS sequence"/>
</dbReference>
<feature type="site" description="Lowers pKa of active site Tyr" evidence="6">
    <location>
        <position position="87"/>
    </location>
</feature>
<keyword evidence="9" id="KW-1185">Reference proteome</keyword>
<feature type="active site" description="Proton donor" evidence="4">
    <location>
        <position position="62"/>
    </location>
</feature>
<evidence type="ECO:0000256" key="5">
    <source>
        <dbReference type="PIRSR" id="PIRSR000097-2"/>
    </source>
</evidence>
<dbReference type="PRINTS" id="PR00069">
    <property type="entry name" value="ALDKETRDTASE"/>
</dbReference>
<dbReference type="GO" id="GO:0016652">
    <property type="term" value="F:oxidoreductase activity, acting on NAD(P)H as acceptor"/>
    <property type="evidence" value="ECO:0007669"/>
    <property type="project" value="InterPro"/>
</dbReference>
<dbReference type="EMBL" id="MU007062">
    <property type="protein sequence ID" value="KAF2427191.1"/>
    <property type="molecule type" value="Genomic_DNA"/>
</dbReference>
<accession>A0A9P4TWK1</accession>
<dbReference type="GO" id="GO:0016616">
    <property type="term" value="F:oxidoreductase activity, acting on the CH-OH group of donors, NAD or NADP as acceptor"/>
    <property type="evidence" value="ECO:0007669"/>
    <property type="project" value="UniProtKB-ARBA"/>
</dbReference>
<evidence type="ECO:0000256" key="4">
    <source>
        <dbReference type="PIRSR" id="PIRSR000097-1"/>
    </source>
</evidence>
<organism evidence="8 9">
    <name type="scientific">Tothia fuscella</name>
    <dbReference type="NCBI Taxonomy" id="1048955"/>
    <lineage>
        <taxon>Eukaryota</taxon>
        <taxon>Fungi</taxon>
        <taxon>Dikarya</taxon>
        <taxon>Ascomycota</taxon>
        <taxon>Pezizomycotina</taxon>
        <taxon>Dothideomycetes</taxon>
        <taxon>Pleosporomycetidae</taxon>
        <taxon>Venturiales</taxon>
        <taxon>Cylindrosympodiaceae</taxon>
        <taxon>Tothia</taxon>
    </lineage>
</organism>
<proteinExistence type="inferred from homology"/>
<dbReference type="Pfam" id="PF00248">
    <property type="entry name" value="Aldo_ket_red"/>
    <property type="match status" value="1"/>
</dbReference>
<evidence type="ECO:0000256" key="2">
    <source>
        <dbReference type="ARBA" id="ARBA00022857"/>
    </source>
</evidence>
<name>A0A9P4TWK1_9PEZI</name>
<gene>
    <name evidence="8" type="ORF">EJ08DRAFT_637735</name>
</gene>
<dbReference type="InterPro" id="IPR044494">
    <property type="entry name" value="AKR3C2/3"/>
</dbReference>
<dbReference type="SUPFAM" id="SSF51430">
    <property type="entry name" value="NAD(P)-linked oxidoreductase"/>
    <property type="match status" value="1"/>
</dbReference>
<dbReference type="InterPro" id="IPR023210">
    <property type="entry name" value="NADP_OxRdtase_dom"/>
</dbReference>
<reference evidence="8" key="1">
    <citation type="journal article" date="2020" name="Stud. Mycol.">
        <title>101 Dothideomycetes genomes: a test case for predicting lifestyles and emergence of pathogens.</title>
        <authorList>
            <person name="Haridas S."/>
            <person name="Albert R."/>
            <person name="Binder M."/>
            <person name="Bloem J."/>
            <person name="Labutti K."/>
            <person name="Salamov A."/>
            <person name="Andreopoulos B."/>
            <person name="Baker S."/>
            <person name="Barry K."/>
            <person name="Bills G."/>
            <person name="Bluhm B."/>
            <person name="Cannon C."/>
            <person name="Castanera R."/>
            <person name="Culley D."/>
            <person name="Daum C."/>
            <person name="Ezra D."/>
            <person name="Gonzalez J."/>
            <person name="Henrissat B."/>
            <person name="Kuo A."/>
            <person name="Liang C."/>
            <person name="Lipzen A."/>
            <person name="Lutzoni F."/>
            <person name="Magnuson J."/>
            <person name="Mondo S."/>
            <person name="Nolan M."/>
            <person name="Ohm R."/>
            <person name="Pangilinan J."/>
            <person name="Park H.-J."/>
            <person name="Ramirez L."/>
            <person name="Alfaro M."/>
            <person name="Sun H."/>
            <person name="Tritt A."/>
            <person name="Yoshinaga Y."/>
            <person name="Zwiers L.-H."/>
            <person name="Turgeon B."/>
            <person name="Goodwin S."/>
            <person name="Spatafora J."/>
            <person name="Crous P."/>
            <person name="Grigoriev I."/>
        </authorList>
    </citation>
    <scope>NUCLEOTIDE SEQUENCE</scope>
    <source>
        <strain evidence="8">CBS 130266</strain>
    </source>
</reference>
<dbReference type="InterPro" id="IPR036812">
    <property type="entry name" value="NAD(P)_OxRdtase_dom_sf"/>
</dbReference>
<evidence type="ECO:0000259" key="7">
    <source>
        <dbReference type="Pfam" id="PF00248"/>
    </source>
</evidence>
<comment type="caution">
    <text evidence="8">The sequence shown here is derived from an EMBL/GenBank/DDBJ whole genome shotgun (WGS) entry which is preliminary data.</text>
</comment>
<comment type="similarity">
    <text evidence="1">Belongs to the aldo/keto reductase family.</text>
</comment>
<evidence type="ECO:0000256" key="1">
    <source>
        <dbReference type="ARBA" id="ARBA00007905"/>
    </source>
</evidence>
<dbReference type="FunFam" id="3.20.20.100:FF:000002">
    <property type="entry name" value="2,5-diketo-D-gluconic acid reductase A"/>
    <property type="match status" value="1"/>
</dbReference>
<dbReference type="PROSITE" id="PS00062">
    <property type="entry name" value="ALDOKETO_REDUCTASE_2"/>
    <property type="match status" value="1"/>
</dbReference>
<keyword evidence="2" id="KW-0521">NADP</keyword>
<evidence type="ECO:0000313" key="8">
    <source>
        <dbReference type="EMBL" id="KAF2427191.1"/>
    </source>
</evidence>
<evidence type="ECO:0000256" key="3">
    <source>
        <dbReference type="ARBA" id="ARBA00023002"/>
    </source>
</evidence>
<dbReference type="PANTHER" id="PTHR43827:SF3">
    <property type="entry name" value="NADP-DEPENDENT OXIDOREDUCTASE DOMAIN-CONTAINING PROTEIN"/>
    <property type="match status" value="1"/>
</dbReference>
<evidence type="ECO:0000256" key="6">
    <source>
        <dbReference type="PIRSR" id="PIRSR000097-3"/>
    </source>
</evidence>
<dbReference type="PIRSF" id="PIRSF000097">
    <property type="entry name" value="AKR"/>
    <property type="match status" value="1"/>
</dbReference>
<dbReference type="InterPro" id="IPR018170">
    <property type="entry name" value="Aldo/ket_reductase_CS"/>
</dbReference>
<feature type="domain" description="NADP-dependent oxidoreductase" evidence="7">
    <location>
        <begin position="19"/>
        <end position="274"/>
    </location>
</feature>
<evidence type="ECO:0000313" key="9">
    <source>
        <dbReference type="Proteomes" id="UP000800235"/>
    </source>
</evidence>
<dbReference type="CDD" id="cd19120">
    <property type="entry name" value="AKR_AKR3C2-3"/>
    <property type="match status" value="1"/>
</dbReference>